<dbReference type="AlphaFoldDB" id="A0A8H4W2M8"/>
<dbReference type="GO" id="GO:0032865">
    <property type="term" value="C:ERMES complex"/>
    <property type="evidence" value="ECO:0007669"/>
    <property type="project" value="UniProtKB-UniRule"/>
</dbReference>
<keyword evidence="7 9" id="KW-0496">Mitochondrion</keyword>
<keyword evidence="3 9" id="KW-1000">Mitochondrion outer membrane</keyword>
<dbReference type="PROSITE" id="PS51847">
    <property type="entry name" value="SMP"/>
    <property type="match status" value="1"/>
</dbReference>
<dbReference type="GO" id="GO:1990456">
    <property type="term" value="P:mitochondrion-endoplasmic reticulum membrane tethering"/>
    <property type="evidence" value="ECO:0007669"/>
    <property type="project" value="TreeGrafter"/>
</dbReference>
<comment type="function">
    <text evidence="9">Component of the ERMES/MDM complex, which serves as a molecular tether to connect the endoplasmic reticulum (ER) and mitochondria. Components of this complex are involved in the control of mitochondrial shape and protein biogenesis, and function in nonvesicular lipid trafficking between the ER and mitochondria. MDM12 is required for the interaction of the ER-resident membrane protein MMM1 and the outer mitochondrial membrane-resident beta-barrel protein MDM10. The MDM12-MMM1 subcomplex functions in the major beta-barrel assembly pathway that is responsible for biogenesis of all mitochondrial outer membrane beta-barrel proteins, and acts in a late step after the SAM complex. The MDM10-MDM12-MMM1 subcomplex further acts in the TOM40-specific pathway after the action of the MDM12-MMM1 complex. Essential for establishing and maintaining the structure of mitochondria and maintenance of mtDNA nucleoids.</text>
</comment>
<feature type="compositionally biased region" description="Basic and acidic residues" evidence="10">
    <location>
        <begin position="94"/>
        <end position="111"/>
    </location>
</feature>
<dbReference type="PANTHER" id="PTHR28204:SF1">
    <property type="entry name" value="MITOCHONDRIAL DISTRIBUTION AND MORPHOLOGY PROTEIN 12"/>
    <property type="match status" value="1"/>
</dbReference>
<evidence type="ECO:0000313" key="12">
    <source>
        <dbReference type="EMBL" id="KAF4629460.1"/>
    </source>
</evidence>
<keyword evidence="13" id="KW-1185">Reference proteome</keyword>
<evidence type="ECO:0000256" key="8">
    <source>
        <dbReference type="ARBA" id="ARBA00023136"/>
    </source>
</evidence>
<evidence type="ECO:0000256" key="3">
    <source>
        <dbReference type="ARBA" id="ARBA00022787"/>
    </source>
</evidence>
<dbReference type="HAMAP" id="MF_03104">
    <property type="entry name" value="Mdm12"/>
    <property type="match status" value="1"/>
</dbReference>
<evidence type="ECO:0000256" key="9">
    <source>
        <dbReference type="HAMAP-Rule" id="MF_03104"/>
    </source>
</evidence>
<keyword evidence="5" id="KW-0445">Lipid transport</keyword>
<evidence type="ECO:0000256" key="4">
    <source>
        <dbReference type="ARBA" id="ARBA00022824"/>
    </source>
</evidence>
<dbReference type="EMBL" id="JAAMPI010000674">
    <property type="protein sequence ID" value="KAF4629460.1"/>
    <property type="molecule type" value="Genomic_DNA"/>
</dbReference>
<feature type="compositionally biased region" description="Acidic residues" evidence="10">
    <location>
        <begin position="69"/>
        <end position="85"/>
    </location>
</feature>
<keyword evidence="2" id="KW-0813">Transport</keyword>
<evidence type="ECO:0000256" key="7">
    <source>
        <dbReference type="ARBA" id="ARBA00023128"/>
    </source>
</evidence>
<gene>
    <name evidence="9" type="primary">MDM12</name>
    <name evidence="12" type="ORF">G7Y89_g8688</name>
</gene>
<dbReference type="CDD" id="cd21672">
    <property type="entry name" value="SMP_Mdm12"/>
    <property type="match status" value="1"/>
</dbReference>
<dbReference type="PANTHER" id="PTHR28204">
    <property type="entry name" value="MITOCHONDRIAL DISTRIBUTION AND MORPHOLOGY PROTEIN 12"/>
    <property type="match status" value="1"/>
</dbReference>
<proteinExistence type="inferred from homology"/>
<name>A0A8H4W2M8_9HELO</name>
<evidence type="ECO:0000256" key="2">
    <source>
        <dbReference type="ARBA" id="ARBA00022448"/>
    </source>
</evidence>
<evidence type="ECO:0000256" key="5">
    <source>
        <dbReference type="ARBA" id="ARBA00023055"/>
    </source>
</evidence>
<sequence length="417" mass="46100">MSIDLNWETLTTGPDGVVLAEKIRDFVHDKFQTITLPRFIKGVAVHAFEFGSTAPELEIKDICDPLPDFYEETEDDDEEDDEDDRENGAWQSKSEQHESLRERRRLDRAERTSGPSNVTRPPPYIDTKLSGGRHTQAAGDTGSPFLGVSTPGIPGGTSNLNYFHSQLATGLSGTQTPLAAVAGAHLPNGWPDYSNLPSSMGGRGHRHTASGTSLSPPPTADAASREQFLRERASVSTLAPSTSTTRPQTREGLIEETVEEEPSSTPRRFREPRVEDLQTVFRVRYSGDVRLSLTAEILLDYPMPSFVGIPVKLNITGLSFDGVAVLAYIRKRAHFCFLSPEDAYAAIGADDDDHGHPSGMKMGGLLHEIKVESEIGQRENGKQVLKNVGKVEKFVLEQVRRIFEDEFVYPSFWTFLV</sequence>
<dbReference type="InterPro" id="IPR031468">
    <property type="entry name" value="SMP_LBD"/>
</dbReference>
<dbReference type="GO" id="GO:0008289">
    <property type="term" value="F:lipid binding"/>
    <property type="evidence" value="ECO:0007669"/>
    <property type="project" value="UniProtKB-KW"/>
</dbReference>
<organism evidence="12 13">
    <name type="scientific">Cudoniella acicularis</name>
    <dbReference type="NCBI Taxonomy" id="354080"/>
    <lineage>
        <taxon>Eukaryota</taxon>
        <taxon>Fungi</taxon>
        <taxon>Dikarya</taxon>
        <taxon>Ascomycota</taxon>
        <taxon>Pezizomycotina</taxon>
        <taxon>Leotiomycetes</taxon>
        <taxon>Helotiales</taxon>
        <taxon>Tricladiaceae</taxon>
        <taxon>Cudoniella</taxon>
    </lineage>
</organism>
<reference evidence="12 13" key="1">
    <citation type="submission" date="2020-03" db="EMBL/GenBank/DDBJ databases">
        <title>Draft Genome Sequence of Cudoniella acicularis.</title>
        <authorList>
            <person name="Buettner E."/>
            <person name="Kellner H."/>
        </authorList>
    </citation>
    <scope>NUCLEOTIDE SEQUENCE [LARGE SCALE GENOMIC DNA]</scope>
    <source>
        <strain evidence="12 13">DSM 108380</strain>
    </source>
</reference>
<evidence type="ECO:0000256" key="10">
    <source>
        <dbReference type="SAM" id="MobiDB-lite"/>
    </source>
</evidence>
<comment type="subcellular location">
    <subcellularLocation>
        <location evidence="1">Membrane</location>
    </subcellularLocation>
    <subcellularLocation>
        <location evidence="9">Mitochondrion outer membrane</location>
        <topology evidence="9">Peripheral membrane protein</topology>
        <orientation evidence="9">Cytoplasmic side</orientation>
    </subcellularLocation>
    <subcellularLocation>
        <location evidence="9">Endoplasmic reticulum membrane</location>
        <topology evidence="9">Peripheral membrane protein</topology>
        <orientation evidence="9">Cytoplasmic side</orientation>
    </subcellularLocation>
    <text evidence="9">The ERMES/MDM complex localizes to a few discrete foci (around 10 per single cell), that represent mitochondria-endoplasmic reticulum junctions. These foci are often found next to mtDNA nucleoids.</text>
</comment>
<protein>
    <recommendedName>
        <fullName evidence="9">Mitochondrial distribution and morphology protein 12</fullName>
    </recommendedName>
    <alternativeName>
        <fullName evidence="9">Mitochondrial inheritance component MDM12</fullName>
    </alternativeName>
</protein>
<comment type="similarity">
    <text evidence="9">Belongs to the MDM12 family.</text>
</comment>
<feature type="region of interest" description="Disordered" evidence="10">
    <location>
        <begin position="198"/>
        <end position="253"/>
    </location>
</feature>
<keyword evidence="6" id="KW-0446">Lipid-binding</keyword>
<dbReference type="GO" id="GO:0015914">
    <property type="term" value="P:phospholipid transport"/>
    <property type="evidence" value="ECO:0007669"/>
    <property type="project" value="TreeGrafter"/>
</dbReference>
<evidence type="ECO:0000256" key="6">
    <source>
        <dbReference type="ARBA" id="ARBA00023121"/>
    </source>
</evidence>
<accession>A0A8H4W2M8</accession>
<dbReference type="Proteomes" id="UP000566819">
    <property type="component" value="Unassembled WGS sequence"/>
</dbReference>
<keyword evidence="4 9" id="KW-0256">Endoplasmic reticulum</keyword>
<dbReference type="InterPro" id="IPR027532">
    <property type="entry name" value="Mdm12"/>
</dbReference>
<feature type="compositionally biased region" description="Polar residues" evidence="10">
    <location>
        <begin position="234"/>
        <end position="247"/>
    </location>
</feature>
<evidence type="ECO:0000313" key="13">
    <source>
        <dbReference type="Proteomes" id="UP000566819"/>
    </source>
</evidence>
<dbReference type="Pfam" id="PF26544">
    <property type="entry name" value="Mdm12"/>
    <property type="match status" value="2"/>
</dbReference>
<dbReference type="GO" id="GO:0005789">
    <property type="term" value="C:endoplasmic reticulum membrane"/>
    <property type="evidence" value="ECO:0007669"/>
    <property type="project" value="UniProtKB-SubCell"/>
</dbReference>
<keyword evidence="8 9" id="KW-0472">Membrane</keyword>
<feature type="region of interest" description="Disordered" evidence="10">
    <location>
        <begin position="67"/>
        <end position="144"/>
    </location>
</feature>
<dbReference type="OrthoDB" id="3356905at2759"/>
<feature type="domain" description="SMP-LTD" evidence="11">
    <location>
        <begin position="1"/>
        <end position="417"/>
    </location>
</feature>
<evidence type="ECO:0000259" key="11">
    <source>
        <dbReference type="PROSITE" id="PS51847"/>
    </source>
</evidence>
<evidence type="ECO:0000256" key="1">
    <source>
        <dbReference type="ARBA" id="ARBA00004370"/>
    </source>
</evidence>
<feature type="compositionally biased region" description="Basic and acidic residues" evidence="10">
    <location>
        <begin position="223"/>
        <end position="233"/>
    </location>
</feature>
<dbReference type="GO" id="GO:0045040">
    <property type="term" value="P:protein insertion into mitochondrial outer membrane"/>
    <property type="evidence" value="ECO:0007669"/>
    <property type="project" value="UniProtKB-UniRule"/>
</dbReference>
<comment type="caution">
    <text evidence="12">The sequence shown here is derived from an EMBL/GenBank/DDBJ whole genome shotgun (WGS) entry which is preliminary data.</text>
</comment>
<comment type="subunit">
    <text evidence="9">Component of the ER-mitochondria encounter structure (ERMES) or MDM complex, composed of MMM1, MDM10, MDM12 and MDM34. A MMM1 homodimer associates with one molecule of MDM12 on each side in a pairwise head-to-tail manner, and the SMP-LTD domains of MMM1 and MDM12 generate a continuous hydrophobic tunnel for phospholipid trafficking.</text>
</comment>